<dbReference type="NCBIfam" id="TIGR04409">
    <property type="entry name" value="LptC_YrbK"/>
    <property type="match status" value="1"/>
</dbReference>
<dbReference type="STRING" id="1384056.N787_12270"/>
<dbReference type="OrthoDB" id="5973594at2"/>
<dbReference type="EMBL" id="AVCK01000024">
    <property type="protein sequence ID" value="KFN45739.1"/>
    <property type="molecule type" value="Genomic_DNA"/>
</dbReference>
<dbReference type="Pfam" id="PF06835">
    <property type="entry name" value="LptC"/>
    <property type="match status" value="1"/>
</dbReference>
<name>A0A091B4C9_9GAMM</name>
<dbReference type="AlphaFoldDB" id="A0A091B4C9"/>
<keyword evidence="7" id="KW-1185">Reference proteome</keyword>
<evidence type="ECO:0008006" key="8">
    <source>
        <dbReference type="Google" id="ProtNLM"/>
    </source>
</evidence>
<accession>A0A091B4C9</accession>
<keyword evidence="4" id="KW-1133">Transmembrane helix</keyword>
<evidence type="ECO:0000256" key="1">
    <source>
        <dbReference type="ARBA" id="ARBA00022475"/>
    </source>
</evidence>
<protein>
    <recommendedName>
        <fullName evidence="8">Lipopolysaccharide export system protein LptC</fullName>
    </recommendedName>
</protein>
<dbReference type="GO" id="GO:0015221">
    <property type="term" value="F:lipopolysaccharide transmembrane transporter activity"/>
    <property type="evidence" value="ECO:0007669"/>
    <property type="project" value="InterPro"/>
</dbReference>
<evidence type="ECO:0000313" key="7">
    <source>
        <dbReference type="Proteomes" id="UP000029393"/>
    </source>
</evidence>
<dbReference type="eggNOG" id="COG3117">
    <property type="taxonomic scope" value="Bacteria"/>
</dbReference>
<reference evidence="6 7" key="1">
    <citation type="submission" date="2013-09" db="EMBL/GenBank/DDBJ databases">
        <title>Genome sequencing of Arenimonas metalli.</title>
        <authorList>
            <person name="Chen F."/>
            <person name="Wang G."/>
        </authorList>
    </citation>
    <scope>NUCLEOTIDE SEQUENCE [LARGE SCALE GENOMIC DNA]</scope>
    <source>
        <strain evidence="6 7">CF5-1</strain>
    </source>
</reference>
<keyword evidence="5" id="KW-0472">Membrane</keyword>
<proteinExistence type="predicted"/>
<evidence type="ECO:0000256" key="3">
    <source>
        <dbReference type="ARBA" id="ARBA00022692"/>
    </source>
</evidence>
<evidence type="ECO:0000256" key="5">
    <source>
        <dbReference type="ARBA" id="ARBA00023136"/>
    </source>
</evidence>
<dbReference type="RefSeq" id="WP_034212948.1">
    <property type="nucleotide sequence ID" value="NZ_AVCK01000024.1"/>
</dbReference>
<dbReference type="PANTHER" id="PTHR37481">
    <property type="entry name" value="LIPOPOLYSACCHARIDE EXPORT SYSTEM PROTEIN LPTC"/>
    <property type="match status" value="1"/>
</dbReference>
<dbReference type="PANTHER" id="PTHR37481:SF1">
    <property type="entry name" value="LIPOPOLYSACCHARIDE EXPORT SYSTEM PROTEIN LPTC"/>
    <property type="match status" value="1"/>
</dbReference>
<dbReference type="InterPro" id="IPR026265">
    <property type="entry name" value="LptC"/>
</dbReference>
<evidence type="ECO:0000313" key="6">
    <source>
        <dbReference type="EMBL" id="KFN45739.1"/>
    </source>
</evidence>
<dbReference type="Gene3D" id="2.60.450.10">
    <property type="entry name" value="Lipopolysaccharide (LPS) transport protein A like domain"/>
    <property type="match status" value="1"/>
</dbReference>
<dbReference type="InterPro" id="IPR052363">
    <property type="entry name" value="LPS_export_LptC"/>
</dbReference>
<evidence type="ECO:0000256" key="2">
    <source>
        <dbReference type="ARBA" id="ARBA00022519"/>
    </source>
</evidence>
<evidence type="ECO:0000256" key="4">
    <source>
        <dbReference type="ARBA" id="ARBA00022989"/>
    </source>
</evidence>
<keyword evidence="1" id="KW-1003">Cell membrane</keyword>
<dbReference type="GO" id="GO:0017089">
    <property type="term" value="F:glycolipid transfer activity"/>
    <property type="evidence" value="ECO:0007669"/>
    <property type="project" value="TreeGrafter"/>
</dbReference>
<gene>
    <name evidence="6" type="ORF">N787_12270</name>
</gene>
<sequence>MSRAWLNGVLGLLALVLVSLAVWQWSQRQRPPVEVPQRSDYILRDYELTTLDKEGRESFTVRGPYLQRDVGGKSLSLVEPRFSFPASQGGRWQASSEAAWVSPGADQVHLLRQVEMVGPPSEAGLRVRFATDRLRVLPDVDRADAAGPVTVTHGDSILVGTGLDVDMSAKRFQLLNDVKGHYAPRRN</sequence>
<dbReference type="PATRIC" id="fig|1384056.3.peg.1782"/>
<dbReference type="GO" id="GO:0030288">
    <property type="term" value="C:outer membrane-bounded periplasmic space"/>
    <property type="evidence" value="ECO:0007669"/>
    <property type="project" value="TreeGrafter"/>
</dbReference>
<organism evidence="6 7">
    <name type="scientific">Arenimonas metalli CF5-1</name>
    <dbReference type="NCBI Taxonomy" id="1384056"/>
    <lineage>
        <taxon>Bacteria</taxon>
        <taxon>Pseudomonadati</taxon>
        <taxon>Pseudomonadota</taxon>
        <taxon>Gammaproteobacteria</taxon>
        <taxon>Lysobacterales</taxon>
        <taxon>Lysobacteraceae</taxon>
        <taxon>Arenimonas</taxon>
    </lineage>
</organism>
<dbReference type="Proteomes" id="UP000029393">
    <property type="component" value="Unassembled WGS sequence"/>
</dbReference>
<keyword evidence="3" id="KW-0812">Transmembrane</keyword>
<keyword evidence="2" id="KW-0997">Cell inner membrane</keyword>
<dbReference type="InterPro" id="IPR010664">
    <property type="entry name" value="LipoPS_assembly_LptC-rel"/>
</dbReference>
<comment type="caution">
    <text evidence="6">The sequence shown here is derived from an EMBL/GenBank/DDBJ whole genome shotgun (WGS) entry which is preliminary data.</text>
</comment>
<dbReference type="GO" id="GO:0005886">
    <property type="term" value="C:plasma membrane"/>
    <property type="evidence" value="ECO:0007669"/>
    <property type="project" value="InterPro"/>
</dbReference>